<evidence type="ECO:0000313" key="2">
    <source>
        <dbReference type="EMBL" id="OZI61734.1"/>
    </source>
</evidence>
<dbReference type="AlphaFoldDB" id="A0A261UII6"/>
<comment type="caution">
    <text evidence="2">The sequence shown here is derived from an EMBL/GenBank/DDBJ whole genome shotgun (WGS) entry which is preliminary data.</text>
</comment>
<dbReference type="Pfam" id="PF11162">
    <property type="entry name" value="DUF2946"/>
    <property type="match status" value="1"/>
</dbReference>
<evidence type="ECO:0008006" key="4">
    <source>
        <dbReference type="Google" id="ProtNLM"/>
    </source>
</evidence>
<organism evidence="2 3">
    <name type="scientific">Bordetella genomosp. 11</name>
    <dbReference type="NCBI Taxonomy" id="1416808"/>
    <lineage>
        <taxon>Bacteria</taxon>
        <taxon>Pseudomonadati</taxon>
        <taxon>Pseudomonadota</taxon>
        <taxon>Betaproteobacteria</taxon>
        <taxon>Burkholderiales</taxon>
        <taxon>Alcaligenaceae</taxon>
        <taxon>Bordetella</taxon>
    </lineage>
</organism>
<dbReference type="InterPro" id="IPR021333">
    <property type="entry name" value="DUF2946"/>
</dbReference>
<protein>
    <recommendedName>
        <fullName evidence="4">DUF2946 domain-containing protein</fullName>
    </recommendedName>
</protein>
<dbReference type="Proteomes" id="UP000215767">
    <property type="component" value="Unassembled WGS sequence"/>
</dbReference>
<dbReference type="OrthoDB" id="8665387at2"/>
<name>A0A261UII6_9BORD</name>
<dbReference type="EMBL" id="NEVS01000004">
    <property type="protein sequence ID" value="OZI61734.1"/>
    <property type="molecule type" value="Genomic_DNA"/>
</dbReference>
<proteinExistence type="predicted"/>
<keyword evidence="3" id="KW-1185">Reference proteome</keyword>
<reference evidence="3" key="1">
    <citation type="submission" date="2017-05" db="EMBL/GenBank/DDBJ databases">
        <title>Complete and WGS of Bordetella genogroups.</title>
        <authorList>
            <person name="Spilker T."/>
            <person name="Lipuma J."/>
        </authorList>
    </citation>
    <scope>NUCLEOTIDE SEQUENCE [LARGE SCALE GENOMIC DNA]</scope>
    <source>
        <strain evidence="3">AU8856</strain>
    </source>
</reference>
<evidence type="ECO:0000313" key="3">
    <source>
        <dbReference type="Proteomes" id="UP000215767"/>
    </source>
</evidence>
<gene>
    <name evidence="2" type="ORF">CAL28_21000</name>
</gene>
<evidence type="ECO:0000256" key="1">
    <source>
        <dbReference type="SAM" id="MobiDB-lite"/>
    </source>
</evidence>
<feature type="region of interest" description="Disordered" evidence="1">
    <location>
        <begin position="146"/>
        <end position="165"/>
    </location>
</feature>
<sequence>MASAKRLKSRPMLSATRIPRAARGTRMLLCLMLLAVSLRAMIPVGYMPDPAALRHGVVRIGLCTSTGMVSIVQMLGQTETGHGPMSHIDGDHGGHHHPDQNQDHAAGAECPFWAAAHLAVDLPPLAIVPLLAAIRDRVVRFTPPAALPALPPAGPPLGPRAPPST</sequence>
<accession>A0A261UII6</accession>